<dbReference type="AlphaFoldDB" id="C9S9M2"/>
<dbReference type="HOGENOM" id="CLU_109936_0_0_1"/>
<dbReference type="OrthoDB" id="10417010at2759"/>
<proteinExistence type="predicted"/>
<protein>
    <submittedName>
        <fullName evidence="1">Predicted protein</fullName>
    </submittedName>
</protein>
<dbReference type="OMA" id="NAYHAGP"/>
<dbReference type="KEGG" id="val:VDBG_02194"/>
<organism evidence="2">
    <name type="scientific">Verticillium alfalfae (strain VaMs.102 / ATCC MYA-4576 / FGSC 10136)</name>
    <name type="common">Verticillium wilt of alfalfa</name>
    <name type="synonym">Verticillium albo-atrum</name>
    <dbReference type="NCBI Taxonomy" id="526221"/>
    <lineage>
        <taxon>Eukaryota</taxon>
        <taxon>Fungi</taxon>
        <taxon>Dikarya</taxon>
        <taxon>Ascomycota</taxon>
        <taxon>Pezizomycotina</taxon>
        <taxon>Sordariomycetes</taxon>
        <taxon>Hypocreomycetidae</taxon>
        <taxon>Glomerellales</taxon>
        <taxon>Plectosphaerellaceae</taxon>
        <taxon>Verticillium</taxon>
    </lineage>
</organism>
<gene>
    <name evidence="1" type="ORF">VDBG_02194</name>
</gene>
<dbReference type="EMBL" id="DS985215">
    <property type="protein sequence ID" value="EEY16085.1"/>
    <property type="molecule type" value="Genomic_DNA"/>
</dbReference>
<sequence>MSRNQYPQPSVFALDIFGLKSSRLLVLALMRNRQQLSPTDLQGWKDVAARRWAMTAKTAGNLIFVGLVPGCGRRAICRRHQWEVQSRPDYQPPIHLCFNKPRAKHRHDPFLPANVPIRTRLLNAYHAGPRFARYGAMPPAIVCETGQVEGPVCVCCD</sequence>
<accession>C9S9M2</accession>
<dbReference type="eggNOG" id="ENOG502RAB3">
    <property type="taxonomic scope" value="Eukaryota"/>
</dbReference>
<evidence type="ECO:0000313" key="1">
    <source>
        <dbReference type="EMBL" id="EEY16085.1"/>
    </source>
</evidence>
<evidence type="ECO:0000313" key="2">
    <source>
        <dbReference type="Proteomes" id="UP000008698"/>
    </source>
</evidence>
<name>C9S9M2_VERA1</name>
<dbReference type="RefSeq" id="XP_003008006.1">
    <property type="nucleotide sequence ID" value="XM_003007960.1"/>
</dbReference>
<dbReference type="Proteomes" id="UP000008698">
    <property type="component" value="Unassembled WGS sequence"/>
</dbReference>
<dbReference type="GeneID" id="9536044"/>
<reference evidence="2" key="1">
    <citation type="journal article" date="2011" name="PLoS Pathog.">
        <title>Comparative genomics yields insights into niche adaptation of plant vascular wilt pathogens.</title>
        <authorList>
            <person name="Klosterman S.J."/>
            <person name="Subbarao K.V."/>
            <person name="Kang S."/>
            <person name="Veronese P."/>
            <person name="Gold S.E."/>
            <person name="Thomma B.P.H.J."/>
            <person name="Chen Z."/>
            <person name="Henrissat B."/>
            <person name="Lee Y.-H."/>
            <person name="Park J."/>
            <person name="Garcia-Pedrajas M.D."/>
            <person name="Barbara D.J."/>
            <person name="Anchieta A."/>
            <person name="de Jonge R."/>
            <person name="Santhanam P."/>
            <person name="Maruthachalam K."/>
            <person name="Atallah Z."/>
            <person name="Amyotte S.G."/>
            <person name="Paz Z."/>
            <person name="Inderbitzin P."/>
            <person name="Hayes R.J."/>
            <person name="Heiman D.I."/>
            <person name="Young S."/>
            <person name="Zeng Q."/>
            <person name="Engels R."/>
            <person name="Galagan J."/>
            <person name="Cuomo C.A."/>
            <person name="Dobinson K.F."/>
            <person name="Ma L.-J."/>
        </authorList>
    </citation>
    <scope>NUCLEOTIDE SEQUENCE [LARGE SCALE GENOMIC DNA]</scope>
    <source>
        <strain evidence="2">VaMs.102 / ATCC MYA-4576 / FGSC 10136</strain>
    </source>
</reference>
<keyword evidence="2" id="KW-1185">Reference proteome</keyword>